<dbReference type="InterPro" id="IPR011006">
    <property type="entry name" value="CheY-like_superfamily"/>
</dbReference>
<reference evidence="4" key="1">
    <citation type="journal article" date="2021" name="PeerJ">
        <title>Extensive microbial diversity within the chicken gut microbiome revealed by metagenomics and culture.</title>
        <authorList>
            <person name="Gilroy R."/>
            <person name="Ravi A."/>
            <person name="Getino M."/>
            <person name="Pursley I."/>
            <person name="Horton D.L."/>
            <person name="Alikhan N.F."/>
            <person name="Baker D."/>
            <person name="Gharbi K."/>
            <person name="Hall N."/>
            <person name="Watson M."/>
            <person name="Adriaenssens E.M."/>
            <person name="Foster-Nyarko E."/>
            <person name="Jarju S."/>
            <person name="Secka A."/>
            <person name="Antonio M."/>
            <person name="Oren A."/>
            <person name="Chaudhuri R.R."/>
            <person name="La Ragione R."/>
            <person name="Hildebrand F."/>
            <person name="Pallen M.J."/>
        </authorList>
    </citation>
    <scope>NUCLEOTIDE SEQUENCE</scope>
    <source>
        <strain evidence="4">CHK186-16707</strain>
    </source>
</reference>
<dbReference type="PANTHER" id="PTHR45228">
    <property type="entry name" value="CYCLIC DI-GMP PHOSPHODIESTERASE TM_0186-RELATED"/>
    <property type="match status" value="1"/>
</dbReference>
<organism evidence="4 5">
    <name type="scientific">Candidatus Mailhella merdigallinarum</name>
    <dbReference type="NCBI Taxonomy" id="2838658"/>
    <lineage>
        <taxon>Bacteria</taxon>
        <taxon>Pseudomonadati</taxon>
        <taxon>Thermodesulfobacteriota</taxon>
        <taxon>Desulfovibrionia</taxon>
        <taxon>Desulfovibrionales</taxon>
        <taxon>Desulfovibrionaceae</taxon>
        <taxon>Mailhella</taxon>
    </lineage>
</organism>
<dbReference type="InterPro" id="IPR003607">
    <property type="entry name" value="HD/PDEase_dom"/>
</dbReference>
<dbReference type="AlphaFoldDB" id="A0A9D2HFA2"/>
<dbReference type="PROSITE" id="PS51832">
    <property type="entry name" value="HD_GYP"/>
    <property type="match status" value="1"/>
</dbReference>
<dbReference type="Pfam" id="PF13487">
    <property type="entry name" value="HD_5"/>
    <property type="match status" value="1"/>
</dbReference>
<dbReference type="GO" id="GO:0000160">
    <property type="term" value="P:phosphorelay signal transduction system"/>
    <property type="evidence" value="ECO:0007669"/>
    <property type="project" value="InterPro"/>
</dbReference>
<reference evidence="4" key="2">
    <citation type="submission" date="2021-04" db="EMBL/GenBank/DDBJ databases">
        <authorList>
            <person name="Gilroy R."/>
        </authorList>
    </citation>
    <scope>NUCLEOTIDE SEQUENCE</scope>
    <source>
        <strain evidence="4">CHK186-16707</strain>
    </source>
</reference>
<name>A0A9D2HFA2_9BACT</name>
<feature type="modified residue" description="4-aspartylphosphate" evidence="1">
    <location>
        <position position="52"/>
    </location>
</feature>
<dbReference type="Proteomes" id="UP000824225">
    <property type="component" value="Unassembled WGS sequence"/>
</dbReference>
<feature type="domain" description="Response regulatory" evidence="2">
    <location>
        <begin position="4"/>
        <end position="119"/>
    </location>
</feature>
<dbReference type="InterPro" id="IPR052020">
    <property type="entry name" value="Cyclic_di-GMP/3'3'-cGAMP_PDE"/>
</dbReference>
<dbReference type="Gene3D" id="1.10.3210.10">
    <property type="entry name" value="Hypothetical protein af1432"/>
    <property type="match status" value="1"/>
</dbReference>
<dbReference type="SUPFAM" id="SSF109604">
    <property type="entry name" value="HD-domain/PDEase-like"/>
    <property type="match status" value="1"/>
</dbReference>
<dbReference type="EMBL" id="DXAN01000026">
    <property type="protein sequence ID" value="HJA09111.1"/>
    <property type="molecule type" value="Genomic_DNA"/>
</dbReference>
<dbReference type="CDD" id="cd00077">
    <property type="entry name" value="HDc"/>
    <property type="match status" value="1"/>
</dbReference>
<sequence>MKRRIAIIDDSRAKRAALAYVLRDSFDISAYGSGREALPDLLRCPPDLILLDIEMPDEDGFCVIRNIKAQPTLRDIPVIFITSVDDRHVEAEGLRLGAVDFISRNFVPETILARVNVHLELQAYRRSLEDAVREKTRMVEKLQDSIVITLSDLVECRDVATSGHARRTISYVEILCRELAARGMYADLLTPETIEVFMRAAPLHDIGKVGIDDAILNKPGRLNDLEFDAMRHHTLLGARAIQRAIDQMGAPTFLDVVKEMTLYHHERWDGMGYPFGLQGEEIPLCARIMAVADVYDALISERPYKPPLSQEQVVAIMAGERGRQFDPAIMDVFLSIHEKFAAVAAETER</sequence>
<evidence type="ECO:0000259" key="2">
    <source>
        <dbReference type="PROSITE" id="PS50110"/>
    </source>
</evidence>
<gene>
    <name evidence="4" type="ORF">H9962_07990</name>
</gene>
<evidence type="ECO:0000256" key="1">
    <source>
        <dbReference type="PROSITE-ProRule" id="PRU00169"/>
    </source>
</evidence>
<dbReference type="Pfam" id="PF00072">
    <property type="entry name" value="Response_reg"/>
    <property type="match status" value="1"/>
</dbReference>
<protein>
    <submittedName>
        <fullName evidence="4">Response regulator</fullName>
    </submittedName>
</protein>
<dbReference type="PANTHER" id="PTHR45228:SF5">
    <property type="entry name" value="CYCLIC DI-GMP PHOSPHODIESTERASE VC_1348-RELATED"/>
    <property type="match status" value="1"/>
</dbReference>
<dbReference type="PROSITE" id="PS50110">
    <property type="entry name" value="RESPONSE_REGULATORY"/>
    <property type="match status" value="1"/>
</dbReference>
<dbReference type="InterPro" id="IPR001789">
    <property type="entry name" value="Sig_transdc_resp-reg_receiver"/>
</dbReference>
<dbReference type="SMART" id="SM00471">
    <property type="entry name" value="HDc"/>
    <property type="match status" value="1"/>
</dbReference>
<evidence type="ECO:0000259" key="3">
    <source>
        <dbReference type="PROSITE" id="PS51832"/>
    </source>
</evidence>
<dbReference type="Gene3D" id="3.40.50.2300">
    <property type="match status" value="1"/>
</dbReference>
<dbReference type="SMART" id="SM00448">
    <property type="entry name" value="REC"/>
    <property type="match status" value="1"/>
</dbReference>
<comment type="caution">
    <text evidence="4">The sequence shown here is derived from an EMBL/GenBank/DDBJ whole genome shotgun (WGS) entry which is preliminary data.</text>
</comment>
<proteinExistence type="predicted"/>
<dbReference type="InterPro" id="IPR037522">
    <property type="entry name" value="HD_GYP_dom"/>
</dbReference>
<feature type="domain" description="HD-GYP" evidence="3">
    <location>
        <begin position="139"/>
        <end position="349"/>
    </location>
</feature>
<keyword evidence="1" id="KW-0597">Phosphoprotein</keyword>
<accession>A0A9D2HFA2</accession>
<evidence type="ECO:0000313" key="4">
    <source>
        <dbReference type="EMBL" id="HJA09111.1"/>
    </source>
</evidence>
<dbReference type="SUPFAM" id="SSF52172">
    <property type="entry name" value="CheY-like"/>
    <property type="match status" value="1"/>
</dbReference>
<evidence type="ECO:0000313" key="5">
    <source>
        <dbReference type="Proteomes" id="UP000824225"/>
    </source>
</evidence>